<accession>A0A1C3W2P7</accession>
<dbReference type="PANTHER" id="PTHR43669:SF3">
    <property type="entry name" value="ALCOHOL DEHYDROGENASE, PUTATIVE (AFU_ORTHOLOGUE AFUA_3G03445)-RELATED"/>
    <property type="match status" value="1"/>
</dbReference>
<dbReference type="Gene3D" id="3.40.50.720">
    <property type="entry name" value="NAD(P)-binding Rossmann-like Domain"/>
    <property type="match status" value="1"/>
</dbReference>
<dbReference type="InterPro" id="IPR002347">
    <property type="entry name" value="SDR_fam"/>
</dbReference>
<dbReference type="PRINTS" id="PR00081">
    <property type="entry name" value="GDHRDH"/>
</dbReference>
<dbReference type="RefSeq" id="WP_092713584.1">
    <property type="nucleotide sequence ID" value="NZ_FMAG01000004.1"/>
</dbReference>
<evidence type="ECO:0000313" key="4">
    <source>
        <dbReference type="Proteomes" id="UP000199101"/>
    </source>
</evidence>
<dbReference type="PANTHER" id="PTHR43669">
    <property type="entry name" value="5-KETO-D-GLUCONATE 5-REDUCTASE"/>
    <property type="match status" value="1"/>
</dbReference>
<dbReference type="Pfam" id="PF13561">
    <property type="entry name" value="adh_short_C2"/>
    <property type="match status" value="1"/>
</dbReference>
<organism evidence="3 4">
    <name type="scientific">Rhizobium multihospitium</name>
    <dbReference type="NCBI Taxonomy" id="410764"/>
    <lineage>
        <taxon>Bacteria</taxon>
        <taxon>Pseudomonadati</taxon>
        <taxon>Pseudomonadota</taxon>
        <taxon>Alphaproteobacteria</taxon>
        <taxon>Hyphomicrobiales</taxon>
        <taxon>Rhizobiaceae</taxon>
        <taxon>Rhizobium/Agrobacterium group</taxon>
        <taxon>Rhizobium</taxon>
    </lineage>
</organism>
<dbReference type="EMBL" id="FMAG01000004">
    <property type="protein sequence ID" value="SCB34166.1"/>
    <property type="molecule type" value="Genomic_DNA"/>
</dbReference>
<proteinExistence type="inferred from homology"/>
<keyword evidence="4" id="KW-1185">Reference proteome</keyword>
<dbReference type="AlphaFoldDB" id="A0A1C3W2P7"/>
<dbReference type="GO" id="GO:0016491">
    <property type="term" value="F:oxidoreductase activity"/>
    <property type="evidence" value="ECO:0007669"/>
    <property type="project" value="UniProtKB-KW"/>
</dbReference>
<keyword evidence="2" id="KW-0560">Oxidoreductase</keyword>
<gene>
    <name evidence="3" type="ORF">GA0061103_4733</name>
</gene>
<dbReference type="InterPro" id="IPR036291">
    <property type="entry name" value="NAD(P)-bd_dom_sf"/>
</dbReference>
<dbReference type="CDD" id="cd05233">
    <property type="entry name" value="SDR_c"/>
    <property type="match status" value="1"/>
</dbReference>
<reference evidence="4" key="1">
    <citation type="submission" date="2016-08" db="EMBL/GenBank/DDBJ databases">
        <authorList>
            <person name="Varghese N."/>
            <person name="Submissions Spin"/>
        </authorList>
    </citation>
    <scope>NUCLEOTIDE SEQUENCE [LARGE SCALE GENOMIC DNA]</scope>
    <source>
        <strain evidence="4">HAMBI 2975</strain>
    </source>
</reference>
<dbReference type="Proteomes" id="UP000199101">
    <property type="component" value="Unassembled WGS sequence"/>
</dbReference>
<sequence>MVLEGKNALVTGGSSGIGFAAAHLLQDNGARIAITGRSGEKLKQAVAELGGNVVAIQADVTSAADLARMKTEVEQAFGSLDILFVNAGVALGTPLATTDEATYDKIMDANVKGAFFTVQAALPLIREGGSIILNTSWLNQVGTPGRAILSASKAAVRSFARTMSAELLDRKIRVNAVSPGSIETPIHRGSNQTEEEFRAYADRVGAQVPVGRMGRPEEIAAAVLFLASDASSYMLGAEMVLDGGRSEL</sequence>
<dbReference type="FunFam" id="3.40.50.720:FF:000084">
    <property type="entry name" value="Short-chain dehydrogenase reductase"/>
    <property type="match status" value="1"/>
</dbReference>
<evidence type="ECO:0000256" key="2">
    <source>
        <dbReference type="ARBA" id="ARBA00023002"/>
    </source>
</evidence>
<dbReference type="STRING" id="410764.GA0061103_4733"/>
<comment type="similarity">
    <text evidence="1">Belongs to the short-chain dehydrogenases/reductases (SDR) family.</text>
</comment>
<name>A0A1C3W2P7_9HYPH</name>
<dbReference type="SUPFAM" id="SSF51735">
    <property type="entry name" value="NAD(P)-binding Rossmann-fold domains"/>
    <property type="match status" value="1"/>
</dbReference>
<evidence type="ECO:0000313" key="3">
    <source>
        <dbReference type="EMBL" id="SCB34166.1"/>
    </source>
</evidence>
<dbReference type="OrthoDB" id="9803333at2"/>
<protein>
    <submittedName>
        <fullName evidence="3">NAD(P)-dependent dehydrogenase, short-chain alcohol dehydrogenase family</fullName>
    </submittedName>
</protein>
<evidence type="ECO:0000256" key="1">
    <source>
        <dbReference type="ARBA" id="ARBA00006484"/>
    </source>
</evidence>